<dbReference type="EMBL" id="JACEIK010002287">
    <property type="protein sequence ID" value="MCD9560231.1"/>
    <property type="molecule type" value="Genomic_DNA"/>
</dbReference>
<proteinExistence type="predicted"/>
<comment type="caution">
    <text evidence="1">The sequence shown here is derived from an EMBL/GenBank/DDBJ whole genome shotgun (WGS) entry which is preliminary data.</text>
</comment>
<keyword evidence="2" id="KW-1185">Reference proteome</keyword>
<evidence type="ECO:0000313" key="2">
    <source>
        <dbReference type="Proteomes" id="UP000823775"/>
    </source>
</evidence>
<protein>
    <submittedName>
        <fullName evidence="1">Uncharacterized protein</fullName>
    </submittedName>
</protein>
<dbReference type="Proteomes" id="UP000823775">
    <property type="component" value="Unassembled WGS sequence"/>
</dbReference>
<gene>
    <name evidence="1" type="ORF">HAX54_018734</name>
</gene>
<sequence length="122" mass="13853">MDFRLVGALVRVLRLSDTFWAFGRFSLCGLSVDFGVHIVKTTFDGRFVDSIDSEILKLSIAARDNCIGYIMAIQIRLQRKIDSFIGRSLPFQLISCKTGPTIVESYISGDFHHFLADFWANR</sequence>
<accession>A0ABS8UQP8</accession>
<name>A0ABS8UQP8_DATST</name>
<evidence type="ECO:0000313" key="1">
    <source>
        <dbReference type="EMBL" id="MCD9560231.1"/>
    </source>
</evidence>
<organism evidence="1 2">
    <name type="scientific">Datura stramonium</name>
    <name type="common">Jimsonweed</name>
    <name type="synonym">Common thornapple</name>
    <dbReference type="NCBI Taxonomy" id="4076"/>
    <lineage>
        <taxon>Eukaryota</taxon>
        <taxon>Viridiplantae</taxon>
        <taxon>Streptophyta</taxon>
        <taxon>Embryophyta</taxon>
        <taxon>Tracheophyta</taxon>
        <taxon>Spermatophyta</taxon>
        <taxon>Magnoliopsida</taxon>
        <taxon>eudicotyledons</taxon>
        <taxon>Gunneridae</taxon>
        <taxon>Pentapetalae</taxon>
        <taxon>asterids</taxon>
        <taxon>lamiids</taxon>
        <taxon>Solanales</taxon>
        <taxon>Solanaceae</taxon>
        <taxon>Solanoideae</taxon>
        <taxon>Datureae</taxon>
        <taxon>Datura</taxon>
    </lineage>
</organism>
<reference evidence="1 2" key="1">
    <citation type="journal article" date="2021" name="BMC Genomics">
        <title>Datura genome reveals duplications of psychoactive alkaloid biosynthetic genes and high mutation rate following tissue culture.</title>
        <authorList>
            <person name="Rajewski A."/>
            <person name="Carter-House D."/>
            <person name="Stajich J."/>
            <person name="Litt A."/>
        </authorList>
    </citation>
    <scope>NUCLEOTIDE SEQUENCE [LARGE SCALE GENOMIC DNA]</scope>
    <source>
        <strain evidence="1">AR-01</strain>
    </source>
</reference>